<dbReference type="SUPFAM" id="SSF81767">
    <property type="entry name" value="Pre-protein crosslinking domain of SecA"/>
    <property type="match status" value="1"/>
</dbReference>
<dbReference type="InterPro" id="IPR011130">
    <property type="entry name" value="SecA_preprotein_X-link_dom"/>
</dbReference>
<dbReference type="InterPro" id="IPR044722">
    <property type="entry name" value="SecA_SF2_C"/>
</dbReference>
<evidence type="ECO:0000256" key="2">
    <source>
        <dbReference type="ARBA" id="ARBA00022490"/>
    </source>
</evidence>
<dbReference type="EMBL" id="AYCK01022290">
    <property type="status" value="NOT_ANNOTATED_CDS"/>
    <property type="molecule type" value="Genomic_DNA"/>
</dbReference>
<dbReference type="PANTHER" id="PTHR30612">
    <property type="entry name" value="SECA INNER MEMBRANE COMPONENT OF SEC PROTEIN SECRETION SYSTEM"/>
    <property type="match status" value="1"/>
</dbReference>
<dbReference type="OMA" id="TESINMY"/>
<dbReference type="SUPFAM" id="SSF48452">
    <property type="entry name" value="TPR-like"/>
    <property type="match status" value="1"/>
</dbReference>
<keyword evidence="5" id="KW-0653">Protein transport</keyword>
<dbReference type="GeneTree" id="ENSGT00600000085660"/>
<evidence type="ECO:0008006" key="14">
    <source>
        <dbReference type="Google" id="ProtNLM"/>
    </source>
</evidence>
<evidence type="ECO:0000256" key="5">
    <source>
        <dbReference type="ARBA" id="ARBA00022927"/>
    </source>
</evidence>
<keyword evidence="6" id="KW-1278">Translocase</keyword>
<dbReference type="PROSITE" id="PS51196">
    <property type="entry name" value="SECA_MOTOR_DEAD"/>
    <property type="match status" value="1"/>
</dbReference>
<evidence type="ECO:0000259" key="10">
    <source>
        <dbReference type="PROSITE" id="PS51194"/>
    </source>
</evidence>
<evidence type="ECO:0000313" key="13">
    <source>
        <dbReference type="Proteomes" id="UP000028760"/>
    </source>
</evidence>
<keyword evidence="13" id="KW-1185">Reference proteome</keyword>
<evidence type="ECO:0000256" key="3">
    <source>
        <dbReference type="ARBA" id="ARBA00022741"/>
    </source>
</evidence>
<reference evidence="13" key="1">
    <citation type="submission" date="2013-10" db="EMBL/GenBank/DDBJ databases">
        <authorList>
            <person name="Schartl M."/>
            <person name="Warren W."/>
        </authorList>
    </citation>
    <scope>NUCLEOTIDE SEQUENCE [LARGE SCALE GENOMIC DNA]</scope>
    <source>
        <strain evidence="13">female</strain>
    </source>
</reference>
<evidence type="ECO:0000256" key="4">
    <source>
        <dbReference type="ARBA" id="ARBA00022840"/>
    </source>
</evidence>
<feature type="domain" description="SecA family profile" evidence="11">
    <location>
        <begin position="39"/>
        <end position="777"/>
    </location>
</feature>
<reference evidence="12" key="2">
    <citation type="submission" date="2025-08" db="UniProtKB">
        <authorList>
            <consortium name="Ensembl"/>
        </authorList>
    </citation>
    <scope>IDENTIFICATION</scope>
</reference>
<keyword evidence="2" id="KW-0963">Cytoplasm</keyword>
<dbReference type="Gene3D" id="1.25.40.10">
    <property type="entry name" value="Tetratricopeptide repeat domain"/>
    <property type="match status" value="1"/>
</dbReference>
<dbReference type="InterPro" id="IPR014018">
    <property type="entry name" value="SecA_motor_DEAD"/>
</dbReference>
<dbReference type="Gene3D" id="3.90.1440.10">
    <property type="entry name" value="SecA, preprotein cross-linking domain"/>
    <property type="match status" value="1"/>
</dbReference>
<evidence type="ECO:0000256" key="6">
    <source>
        <dbReference type="ARBA" id="ARBA00022967"/>
    </source>
</evidence>
<dbReference type="eggNOG" id="ENOG502QS7I">
    <property type="taxonomic scope" value="Eukaryota"/>
</dbReference>
<proteinExistence type="predicted"/>
<reference evidence="12" key="3">
    <citation type="submission" date="2025-09" db="UniProtKB">
        <authorList>
            <consortium name="Ensembl"/>
        </authorList>
    </citation>
    <scope>IDENTIFICATION</scope>
</reference>
<sequence length="1055" mass="121022">MQGLVRSIKWRPEDVSELFDALLQRFESVCRNDRSHLATWLLQILHWIQGRSLLELVRDATVTDEELKKWLADDADKTLDEIIEEIRDGDFNQVNDELLAEVKDIVSSVQADLNSTISGSELTGLRKVLLIICKVAEKTHFRPRLTQMVSWCLMVLSTTGRLIQVGTGEGKSCIVAMFAAFRALRGEKVDIMSSSSVLAERDMREWKKFYDVLKISVDCNINKQDEDSKKCYESQVVYGTVDEFAGDWLRHHFHRKDIFGQRTFQCAIVDEVDSLMLDKGHHVVYLSSDTPALQHLNPLLALIWATANQYSKVESGHNIEQKYPFHQVVLEQIKQEGLDELTVLQIAEETGLLTNGTVEEIQRKPSLLDEKIANVPADKMVEFFRMVETRFPSCQFALHSINTDGSVEELNKRPPRESGQRRVSLLLNGGFCQYMYFDKNSVLKAVEEDVRRFLHFTPRELNKSEGSCYIPGFLSDLVESKLKRWIENAFRAQSMEKDHEYILESHGVVPVDYSCTGVVQNFMKWSDGLQQFLEMKHMFKLSDMTTITNYMSNVGLLQKYKNQIYGLSGTLGQKAEIETMRKIYEGTETCQIPSYKRRKLFEVQGVIMKDERRWIEKICEVVVEQSQSTTHADQRAVLVVCETIKLANTIDQALKEKVKNKMLYINNNRDNSVIFAKKLGSGDVIIATNLAGRGTDLQVSESVKHAGGLFVVQTFLPKNARVEAQAFGRTGRQGYPGSAQLIVCSRHLSKSLQLLILTRNILSFIENILSSSCQKLFLLHLRHYQRNNSWEESRDISSLLNHVLAENSNTDMMMVKEIRDASVAEELSNYVECHLPEIKKKEELFGQYLETLDLLYKSNNKPSESDVSALNEFWGMWLLTKLNMEQPITELDLGNAMQKLIQKESPFSNFHYYTAYGSELKEKKKLSESISMFTRAINLDPCWAAVAYYNRAFASLNSQNRTQDPECLSQALEDLQNALKSLDLYCQQLKVTHKYARQETDVMSSRTTRFDLHLKARTTVLMSLKSNIHQAIEKIKMVRKMDGFLKVEENLVYFL</sequence>
<dbReference type="Ensembl" id="ENSPFOT00000001208.2">
    <property type="protein sequence ID" value="ENSPFOP00000001205.2"/>
    <property type="gene ID" value="ENSPFOG00000001329.2"/>
</dbReference>
<dbReference type="GO" id="GO:0005524">
    <property type="term" value="F:ATP binding"/>
    <property type="evidence" value="ECO:0007669"/>
    <property type="project" value="UniProtKB-KW"/>
</dbReference>
<organism evidence="12 13">
    <name type="scientific">Poecilia formosa</name>
    <name type="common">Amazon molly</name>
    <name type="synonym">Limia formosa</name>
    <dbReference type="NCBI Taxonomy" id="48698"/>
    <lineage>
        <taxon>Eukaryota</taxon>
        <taxon>Metazoa</taxon>
        <taxon>Chordata</taxon>
        <taxon>Craniata</taxon>
        <taxon>Vertebrata</taxon>
        <taxon>Euteleostomi</taxon>
        <taxon>Actinopterygii</taxon>
        <taxon>Neopterygii</taxon>
        <taxon>Teleostei</taxon>
        <taxon>Neoteleostei</taxon>
        <taxon>Acanthomorphata</taxon>
        <taxon>Ovalentaria</taxon>
        <taxon>Atherinomorphae</taxon>
        <taxon>Cyprinodontiformes</taxon>
        <taxon>Poeciliidae</taxon>
        <taxon>Poeciliinae</taxon>
        <taxon>Poecilia</taxon>
    </lineage>
</organism>
<dbReference type="GO" id="GO:0006886">
    <property type="term" value="P:intracellular protein transport"/>
    <property type="evidence" value="ECO:0007669"/>
    <property type="project" value="InterPro"/>
</dbReference>
<feature type="domain" description="Helicase ATP-binding" evidence="9">
    <location>
        <begin position="152"/>
        <end position="309"/>
    </location>
</feature>
<dbReference type="InterPro" id="IPR001650">
    <property type="entry name" value="Helicase_C-like"/>
</dbReference>
<dbReference type="InterPro" id="IPR011115">
    <property type="entry name" value="SecA_DEAD"/>
</dbReference>
<dbReference type="GO" id="GO:0016020">
    <property type="term" value="C:membrane"/>
    <property type="evidence" value="ECO:0007669"/>
    <property type="project" value="InterPro"/>
</dbReference>
<dbReference type="InterPro" id="IPR036670">
    <property type="entry name" value="SecA_X-link_sf"/>
</dbReference>
<evidence type="ECO:0000313" key="12">
    <source>
        <dbReference type="Ensembl" id="ENSPFOP00000001205.2"/>
    </source>
</evidence>
<dbReference type="InterPro" id="IPR000185">
    <property type="entry name" value="SecA"/>
</dbReference>
<dbReference type="InterPro" id="IPR011990">
    <property type="entry name" value="TPR-like_helical_dom_sf"/>
</dbReference>
<dbReference type="InterPro" id="IPR027417">
    <property type="entry name" value="P-loop_NTPase"/>
</dbReference>
<keyword evidence="4" id="KW-0067">ATP-binding</keyword>
<feature type="domain" description="Helicase C-terminal" evidence="10">
    <location>
        <begin position="614"/>
        <end position="772"/>
    </location>
</feature>
<evidence type="ECO:0000259" key="11">
    <source>
        <dbReference type="PROSITE" id="PS51196"/>
    </source>
</evidence>
<dbReference type="PRINTS" id="PR00906">
    <property type="entry name" value="SECA"/>
</dbReference>
<keyword evidence="7" id="KW-0811">Translocation</keyword>
<dbReference type="AlphaFoldDB" id="A0A087X602"/>
<evidence type="ECO:0000256" key="7">
    <source>
        <dbReference type="ARBA" id="ARBA00023010"/>
    </source>
</evidence>
<dbReference type="PANTHER" id="PTHR30612:SF0">
    <property type="entry name" value="CHLOROPLAST PROTEIN-TRANSPORTING ATPASE"/>
    <property type="match status" value="1"/>
</dbReference>
<keyword evidence="3" id="KW-0547">Nucleotide-binding</keyword>
<evidence type="ECO:0000256" key="1">
    <source>
        <dbReference type="ARBA" id="ARBA00022448"/>
    </source>
</evidence>
<dbReference type="GO" id="GO:0017038">
    <property type="term" value="P:protein import"/>
    <property type="evidence" value="ECO:0007669"/>
    <property type="project" value="InterPro"/>
</dbReference>
<dbReference type="SUPFAM" id="SSF52540">
    <property type="entry name" value="P-loop containing nucleoside triphosphate hydrolases"/>
    <property type="match status" value="2"/>
</dbReference>
<dbReference type="InterPro" id="IPR014001">
    <property type="entry name" value="Helicase_ATP-bd"/>
</dbReference>
<dbReference type="PROSITE" id="PS51192">
    <property type="entry name" value="HELICASE_ATP_BIND_1"/>
    <property type="match status" value="1"/>
</dbReference>
<dbReference type="GO" id="GO:0006605">
    <property type="term" value="P:protein targeting"/>
    <property type="evidence" value="ECO:0007669"/>
    <property type="project" value="InterPro"/>
</dbReference>
<protein>
    <recommendedName>
        <fullName evidence="14">Protein translocase subunit SecA</fullName>
    </recommendedName>
</protein>
<name>A0A087X602_POEFO</name>
<dbReference type="Pfam" id="PF01043">
    <property type="entry name" value="SecA_PP_bind"/>
    <property type="match status" value="1"/>
</dbReference>
<dbReference type="PROSITE" id="PS51194">
    <property type="entry name" value="HELICASE_CTER"/>
    <property type="match status" value="1"/>
</dbReference>
<accession>A0A087X602</accession>
<dbReference type="STRING" id="48698.ENSPFOP00000001205"/>
<dbReference type="Gene3D" id="3.40.50.300">
    <property type="entry name" value="P-loop containing nucleotide triphosphate hydrolases"/>
    <property type="match status" value="2"/>
</dbReference>
<dbReference type="Pfam" id="PF07517">
    <property type="entry name" value="SecA_DEAD"/>
    <property type="match status" value="1"/>
</dbReference>
<dbReference type="Proteomes" id="UP000028760">
    <property type="component" value="Unassembled WGS sequence"/>
</dbReference>
<dbReference type="Pfam" id="PF21090">
    <property type="entry name" value="P-loop_SecA"/>
    <property type="match status" value="1"/>
</dbReference>
<keyword evidence="8" id="KW-0472">Membrane</keyword>
<evidence type="ECO:0000256" key="8">
    <source>
        <dbReference type="ARBA" id="ARBA00023136"/>
    </source>
</evidence>
<keyword evidence="1" id="KW-0813">Transport</keyword>
<dbReference type="SMART" id="SM00957">
    <property type="entry name" value="SecA_DEAD"/>
    <property type="match status" value="1"/>
</dbReference>
<evidence type="ECO:0000259" key="9">
    <source>
        <dbReference type="PROSITE" id="PS51192"/>
    </source>
</evidence>